<keyword evidence="3 5" id="KW-0326">Glycosidase</keyword>
<keyword evidence="8" id="KW-1185">Reference proteome</keyword>
<dbReference type="Pfam" id="PF04616">
    <property type="entry name" value="Glyco_hydro_43"/>
    <property type="match status" value="1"/>
</dbReference>
<evidence type="ECO:0000313" key="7">
    <source>
        <dbReference type="EMBL" id="KAK9816055.1"/>
    </source>
</evidence>
<evidence type="ECO:0000256" key="4">
    <source>
        <dbReference type="PIRSR" id="PIRSR606710-2"/>
    </source>
</evidence>
<keyword evidence="2 5" id="KW-0378">Hydrolase</keyword>
<sequence length="394" mass="41936">MGPCFVKWTWVCLVLSAGRTFVFAAPPGDLIGSLARAQYQCSRSSACTEAVLDPIQPELADSLRTALQSTLDAILDFPSGRRLKCQTFTNPVIDSDFPDPSQPIVGEDGHLYSYATNSLGYNVQYATASQGNIGSWRYAGKDALPDGNGFPSWADSNGGYTWAPAVMEINGVFNMYYTAQSNSLKTQCIGRAISSVAAGPFRDTSSGPIVCQPDLGGTIDAQPFKDSDGTLYLLYKSNGDNGNTLHNIIWIQELSADGSTLQGSATQLLIPDAAWENTVTEAPFLQICQGGKYCLFYSGYPYNSCNYATGVATASSVTGPYTKDPSNPVLAATGSVCGPGGSSLFVPDAEYSLIHTWNNVNLQYRALSVIGLTDDSASSTGYYDTPTYGASTCQ</sequence>
<dbReference type="Gene3D" id="2.115.10.20">
    <property type="entry name" value="Glycosyl hydrolase domain, family 43"/>
    <property type="match status" value="1"/>
</dbReference>
<dbReference type="InterPro" id="IPR051795">
    <property type="entry name" value="Glycosyl_Hydrlase_43"/>
</dbReference>
<comment type="similarity">
    <text evidence="1 5">Belongs to the glycosyl hydrolase 43 family.</text>
</comment>
<evidence type="ECO:0000256" key="6">
    <source>
        <dbReference type="SAM" id="SignalP"/>
    </source>
</evidence>
<keyword evidence="6" id="KW-0732">Signal</keyword>
<dbReference type="GO" id="GO:0004553">
    <property type="term" value="F:hydrolase activity, hydrolyzing O-glycosyl compounds"/>
    <property type="evidence" value="ECO:0007669"/>
    <property type="project" value="InterPro"/>
</dbReference>
<feature type="signal peptide" evidence="6">
    <location>
        <begin position="1"/>
        <end position="24"/>
    </location>
</feature>
<evidence type="ECO:0000313" key="8">
    <source>
        <dbReference type="Proteomes" id="UP001438707"/>
    </source>
</evidence>
<dbReference type="Proteomes" id="UP001438707">
    <property type="component" value="Unassembled WGS sequence"/>
</dbReference>
<evidence type="ECO:0000256" key="5">
    <source>
        <dbReference type="RuleBase" id="RU361187"/>
    </source>
</evidence>
<feature type="chain" id="PRO_5043519868" description="Glycoside hydrolase family 43 protein" evidence="6">
    <location>
        <begin position="25"/>
        <end position="394"/>
    </location>
</feature>
<evidence type="ECO:0000256" key="3">
    <source>
        <dbReference type="ARBA" id="ARBA00023295"/>
    </source>
</evidence>
<organism evidence="7 8">
    <name type="scientific">Apatococcus lobatus</name>
    <dbReference type="NCBI Taxonomy" id="904363"/>
    <lineage>
        <taxon>Eukaryota</taxon>
        <taxon>Viridiplantae</taxon>
        <taxon>Chlorophyta</taxon>
        <taxon>core chlorophytes</taxon>
        <taxon>Trebouxiophyceae</taxon>
        <taxon>Chlorellales</taxon>
        <taxon>Chlorellaceae</taxon>
        <taxon>Apatococcus</taxon>
    </lineage>
</organism>
<dbReference type="EMBL" id="JALJOS010000093">
    <property type="protein sequence ID" value="KAK9816055.1"/>
    <property type="molecule type" value="Genomic_DNA"/>
</dbReference>
<feature type="site" description="Important for catalytic activity, responsible for pKa modulation of the active site Glu and correct orientation of both the proton donor and substrate" evidence="4">
    <location>
        <position position="220"/>
    </location>
</feature>
<reference evidence="7 8" key="1">
    <citation type="journal article" date="2024" name="Nat. Commun.">
        <title>Phylogenomics reveals the evolutionary origins of lichenization in chlorophyte algae.</title>
        <authorList>
            <person name="Puginier C."/>
            <person name="Libourel C."/>
            <person name="Otte J."/>
            <person name="Skaloud P."/>
            <person name="Haon M."/>
            <person name="Grisel S."/>
            <person name="Petersen M."/>
            <person name="Berrin J.G."/>
            <person name="Delaux P.M."/>
            <person name="Dal Grande F."/>
            <person name="Keller J."/>
        </authorList>
    </citation>
    <scope>NUCLEOTIDE SEQUENCE [LARGE SCALE GENOMIC DNA]</scope>
    <source>
        <strain evidence="7 8">SAG 2145</strain>
    </source>
</reference>
<proteinExistence type="inferred from homology"/>
<comment type="caution">
    <text evidence="7">The sequence shown here is derived from an EMBL/GenBank/DDBJ whole genome shotgun (WGS) entry which is preliminary data.</text>
</comment>
<name>A0AAW1Q271_9CHLO</name>
<protein>
    <recommendedName>
        <fullName evidence="9">Glycoside hydrolase family 43 protein</fullName>
    </recommendedName>
</protein>
<dbReference type="CDD" id="cd08999">
    <property type="entry name" value="GH43_ABN-like"/>
    <property type="match status" value="1"/>
</dbReference>
<evidence type="ECO:0000256" key="1">
    <source>
        <dbReference type="ARBA" id="ARBA00009865"/>
    </source>
</evidence>
<dbReference type="GO" id="GO:0005975">
    <property type="term" value="P:carbohydrate metabolic process"/>
    <property type="evidence" value="ECO:0007669"/>
    <property type="project" value="InterPro"/>
</dbReference>
<dbReference type="PANTHER" id="PTHR42812:SF5">
    <property type="entry name" value="ENDO-ARABINASE"/>
    <property type="match status" value="1"/>
</dbReference>
<dbReference type="InterPro" id="IPR023296">
    <property type="entry name" value="Glyco_hydro_beta-prop_sf"/>
</dbReference>
<accession>A0AAW1Q271</accession>
<evidence type="ECO:0008006" key="9">
    <source>
        <dbReference type="Google" id="ProtNLM"/>
    </source>
</evidence>
<gene>
    <name evidence="7" type="ORF">WJX74_005656</name>
</gene>
<dbReference type="InterPro" id="IPR006710">
    <property type="entry name" value="Glyco_hydro_43"/>
</dbReference>
<dbReference type="AlphaFoldDB" id="A0AAW1Q271"/>
<dbReference type="SUPFAM" id="SSF75005">
    <property type="entry name" value="Arabinanase/levansucrase/invertase"/>
    <property type="match status" value="1"/>
</dbReference>
<dbReference type="PANTHER" id="PTHR42812">
    <property type="entry name" value="BETA-XYLOSIDASE"/>
    <property type="match status" value="1"/>
</dbReference>
<evidence type="ECO:0000256" key="2">
    <source>
        <dbReference type="ARBA" id="ARBA00022801"/>
    </source>
</evidence>